<dbReference type="InterPro" id="IPR036568">
    <property type="entry name" value="GGCT-like_sf"/>
</dbReference>
<organism evidence="2 3">
    <name type="scientific">Roseiconus nitratireducens</name>
    <dbReference type="NCBI Taxonomy" id="2605748"/>
    <lineage>
        <taxon>Bacteria</taxon>
        <taxon>Pseudomonadati</taxon>
        <taxon>Planctomycetota</taxon>
        <taxon>Planctomycetia</taxon>
        <taxon>Pirellulales</taxon>
        <taxon>Pirellulaceae</taxon>
        <taxon>Roseiconus</taxon>
    </lineage>
</organism>
<feature type="domain" description="Gamma-glutamylcyclotransferase AIG2-like" evidence="1">
    <location>
        <begin position="7"/>
        <end position="117"/>
    </location>
</feature>
<keyword evidence="2" id="KW-0808">Transferase</keyword>
<dbReference type="InterPro" id="IPR009288">
    <property type="entry name" value="AIG2-like_dom"/>
</dbReference>
<dbReference type="SUPFAM" id="SSF110857">
    <property type="entry name" value="Gamma-glutamyl cyclotransferase-like"/>
    <property type="match status" value="1"/>
</dbReference>
<dbReference type="AlphaFoldDB" id="A0A5M6D4F8"/>
<name>A0A5M6D4F8_9BACT</name>
<keyword evidence="3" id="KW-1185">Reference proteome</keyword>
<accession>A0A5M6D4F8</accession>
<sequence>MSFPRGVFVYGTLKRGQCREHAWPAVPRDIRPAWIRARLFGRADYPAITAGEDRVVGELWTFDDGQMDSVLRVLDQIEGTSGNQPHDLYHRHVVQVSGLDDHPLGDAYTYFYNSDPARDGFQPVAVANGCSRWDG</sequence>
<dbReference type="CDD" id="cd06661">
    <property type="entry name" value="GGCT_like"/>
    <property type="match status" value="1"/>
</dbReference>
<gene>
    <name evidence="2" type="ORF">FYK55_18075</name>
</gene>
<dbReference type="RefSeq" id="WP_150077856.1">
    <property type="nucleotide sequence ID" value="NZ_VWOX01000010.1"/>
</dbReference>
<evidence type="ECO:0000259" key="1">
    <source>
        <dbReference type="Pfam" id="PF06094"/>
    </source>
</evidence>
<dbReference type="InterPro" id="IPR013024">
    <property type="entry name" value="GGCT-like"/>
</dbReference>
<evidence type="ECO:0000313" key="3">
    <source>
        <dbReference type="Proteomes" id="UP000324479"/>
    </source>
</evidence>
<dbReference type="Gene3D" id="3.10.490.10">
    <property type="entry name" value="Gamma-glutamyl cyclotransferase-like"/>
    <property type="match status" value="1"/>
</dbReference>
<dbReference type="Proteomes" id="UP000324479">
    <property type="component" value="Unassembled WGS sequence"/>
</dbReference>
<dbReference type="GO" id="GO:0016740">
    <property type="term" value="F:transferase activity"/>
    <property type="evidence" value="ECO:0007669"/>
    <property type="project" value="UniProtKB-KW"/>
</dbReference>
<proteinExistence type="predicted"/>
<reference evidence="2 3" key="1">
    <citation type="submission" date="2019-08" db="EMBL/GenBank/DDBJ databases">
        <authorList>
            <person name="Dhanesh K."/>
            <person name="Kumar G."/>
            <person name="Sasikala C."/>
            <person name="Venkata Ramana C."/>
        </authorList>
    </citation>
    <scope>NUCLEOTIDE SEQUENCE [LARGE SCALE GENOMIC DNA]</scope>
    <source>
        <strain evidence="2 3">JC645</strain>
    </source>
</reference>
<evidence type="ECO:0000313" key="2">
    <source>
        <dbReference type="EMBL" id="KAA5541470.1"/>
    </source>
</evidence>
<dbReference type="EMBL" id="VWOX01000010">
    <property type="protein sequence ID" value="KAA5541470.1"/>
    <property type="molecule type" value="Genomic_DNA"/>
</dbReference>
<comment type="caution">
    <text evidence="2">The sequence shown here is derived from an EMBL/GenBank/DDBJ whole genome shotgun (WGS) entry which is preliminary data.</text>
</comment>
<dbReference type="Pfam" id="PF06094">
    <property type="entry name" value="GGACT"/>
    <property type="match status" value="1"/>
</dbReference>
<protein>
    <submittedName>
        <fullName evidence="2">Gamma-glutamylcyclotransferase</fullName>
    </submittedName>
</protein>